<name>A0ABU0LVF5_9HYPH</name>
<organism evidence="2 3">
    <name type="scientific">Ancylobacter amanitiformis</name>
    <dbReference type="NCBI Taxonomy" id="217069"/>
    <lineage>
        <taxon>Bacteria</taxon>
        <taxon>Pseudomonadati</taxon>
        <taxon>Pseudomonadota</taxon>
        <taxon>Alphaproteobacteria</taxon>
        <taxon>Hyphomicrobiales</taxon>
        <taxon>Xanthobacteraceae</taxon>
        <taxon>Ancylobacter</taxon>
    </lineage>
</organism>
<comment type="caution">
    <text evidence="2">The sequence shown here is derived from an EMBL/GenBank/DDBJ whole genome shotgun (WGS) entry which is preliminary data.</text>
</comment>
<accession>A0ABU0LVF5</accession>
<sequence length="449" mass="47522">MTSPDKTSPDKTSPDKNSPDKNSPDTTLPDMISPDMTSPVPAPPELAALRSPAAVRARCHLVLDHVLAGHSPHFTVEEGALGAVADYVAAVTRQDYPTLDIPYHSRWRHFDAGGLDRWGALAAGLTSTEPAERARIMIDLAVVSVLLDAGAGDAWRYHEEASGLTIGRSEGLAVASFNMFAAGVFSSDPTNPLRADAPALIRLDAGTLAAHFQVSEANPLVGLEGRVRLVNRLGAALAARPDLFGDGVFRPGHLYDALAPQARLGRLPAARILEALLDGLSVIWPSGVSVDGVALGDVGRHPAVTVPDRSNGIVPFHKLSQWLTYSLLEPFETAGLAVTELDALTALPEYRNGGLLVDLGLIVPRAPIDPAQKHAVSSELVVEWRALTVALMDRLADEVRGQLGLDASLFPLAKLLQGGTWTAGRRIAAERRPPAGPPPIAIDADGTVF</sequence>
<feature type="region of interest" description="Disordered" evidence="1">
    <location>
        <begin position="1"/>
        <end position="45"/>
    </location>
</feature>
<gene>
    <name evidence="2" type="ORF">QOZ99_003505</name>
</gene>
<dbReference type="EMBL" id="JAUSVR010000014">
    <property type="protein sequence ID" value="MDQ0512595.1"/>
    <property type="molecule type" value="Genomic_DNA"/>
</dbReference>
<evidence type="ECO:0008006" key="4">
    <source>
        <dbReference type="Google" id="ProtNLM"/>
    </source>
</evidence>
<proteinExistence type="predicted"/>
<evidence type="ECO:0000313" key="2">
    <source>
        <dbReference type="EMBL" id="MDQ0512595.1"/>
    </source>
</evidence>
<keyword evidence="3" id="KW-1185">Reference proteome</keyword>
<dbReference type="Proteomes" id="UP001235094">
    <property type="component" value="Unassembled WGS sequence"/>
</dbReference>
<protein>
    <recommendedName>
        <fullName evidence="4">Uracil phosphoribosyltransferase</fullName>
    </recommendedName>
</protein>
<dbReference type="PANTHER" id="PTHR31687">
    <property type="match status" value="1"/>
</dbReference>
<reference evidence="2 3" key="1">
    <citation type="submission" date="2023-07" db="EMBL/GenBank/DDBJ databases">
        <title>Genomic Encyclopedia of Type Strains, Phase IV (KMG-IV): sequencing the most valuable type-strain genomes for metagenomic binning, comparative biology and taxonomic classification.</title>
        <authorList>
            <person name="Goeker M."/>
        </authorList>
    </citation>
    <scope>NUCLEOTIDE SEQUENCE [LARGE SCALE GENOMIC DNA]</scope>
    <source>
        <strain evidence="2 3">DSM 15561</strain>
    </source>
</reference>
<dbReference type="Pfam" id="PF07958">
    <property type="entry name" value="DUF1688"/>
    <property type="match status" value="1"/>
</dbReference>
<dbReference type="InterPro" id="IPR012469">
    <property type="entry name" value="DUF1688"/>
</dbReference>
<evidence type="ECO:0000256" key="1">
    <source>
        <dbReference type="SAM" id="MobiDB-lite"/>
    </source>
</evidence>
<feature type="compositionally biased region" description="Basic and acidic residues" evidence="1">
    <location>
        <begin position="7"/>
        <end position="23"/>
    </location>
</feature>
<evidence type="ECO:0000313" key="3">
    <source>
        <dbReference type="Proteomes" id="UP001235094"/>
    </source>
</evidence>
<dbReference type="PANTHER" id="PTHR31687:SF3">
    <property type="entry name" value="PROTEIN URG3"/>
    <property type="match status" value="1"/>
</dbReference>